<accession>Q9XX67</accession>
<evidence type="ECO:0000313" key="5">
    <source>
        <dbReference type="WormBase" id="Y102A5C.27"/>
    </source>
</evidence>
<feature type="signal peptide" evidence="2">
    <location>
        <begin position="1"/>
        <end position="17"/>
    </location>
</feature>
<dbReference type="EMBL" id="BX284605">
    <property type="protein sequence ID" value="CAA20968.2"/>
    <property type="molecule type" value="Genomic_DNA"/>
</dbReference>
<dbReference type="InParanoid" id="Q9XX67"/>
<reference evidence="3 4" key="1">
    <citation type="journal article" date="1998" name="Science">
        <title>Genome sequence of the nematode C. elegans: a platform for investigating biology.</title>
        <authorList>
            <consortium name="The C. elegans sequencing consortium"/>
            <person name="Sulson J.E."/>
            <person name="Waterston R."/>
        </authorList>
    </citation>
    <scope>NUCLEOTIDE SEQUENCE [LARGE SCALE GENOMIC DNA]</scope>
    <source>
        <strain evidence="3 4">Bristol N2</strain>
    </source>
</reference>
<feature type="chain" id="PRO_5004337015" evidence="2">
    <location>
        <begin position="18"/>
        <end position="120"/>
    </location>
</feature>
<dbReference type="PROSITE" id="PS51257">
    <property type="entry name" value="PROKAR_LIPOPROTEIN"/>
    <property type="match status" value="1"/>
</dbReference>
<dbReference type="PaxDb" id="6239-Y102A5C.27"/>
<evidence type="ECO:0000313" key="4">
    <source>
        <dbReference type="Proteomes" id="UP000001940"/>
    </source>
</evidence>
<gene>
    <name evidence="3" type="ORF">CELE_Y102A5C.27</name>
    <name evidence="3 5" type="ORF">Y102A5C.27</name>
</gene>
<name>Q9XX67_CAEEL</name>
<dbReference type="RefSeq" id="NP_507298.2">
    <property type="nucleotide sequence ID" value="NM_074897.2"/>
</dbReference>
<evidence type="ECO:0000256" key="1">
    <source>
        <dbReference type="SAM" id="MobiDB-lite"/>
    </source>
</evidence>
<sequence length="120" mass="13118">MKLLLIILLSFVLVVYSCHPSGLHSKPFKPITSTPTTSAPAALSTTPEPQSPVTEAPITTTTITTTTTTTESSPELDCDPSAICDFEAIDPMLESPYGFFIRKLLQTMMDVHRKKLNVHI</sequence>
<dbReference type="Proteomes" id="UP000001940">
    <property type="component" value="Chromosome V"/>
</dbReference>
<keyword evidence="2" id="KW-0732">Signal</keyword>
<evidence type="ECO:0000256" key="2">
    <source>
        <dbReference type="SAM" id="SignalP"/>
    </source>
</evidence>
<dbReference type="WormBase" id="Y102A5C.27">
    <property type="protein sequence ID" value="CE42318"/>
    <property type="gene ID" value="WBGene00013628"/>
</dbReference>
<protein>
    <submittedName>
        <fullName evidence="3">Uncharacterized protein</fullName>
    </submittedName>
</protein>
<dbReference type="AGR" id="WB:WBGene00013628"/>
<dbReference type="UCSC" id="Y102A5C.27">
    <property type="organism name" value="c. elegans"/>
</dbReference>
<proteinExistence type="predicted"/>
<keyword evidence="4" id="KW-1185">Reference proteome</keyword>
<feature type="compositionally biased region" description="Low complexity" evidence="1">
    <location>
        <begin position="32"/>
        <end position="47"/>
    </location>
</feature>
<feature type="compositionally biased region" description="Low complexity" evidence="1">
    <location>
        <begin position="58"/>
        <end position="70"/>
    </location>
</feature>
<dbReference type="AlphaFoldDB" id="Q9XX67"/>
<evidence type="ECO:0000313" key="3">
    <source>
        <dbReference type="EMBL" id="CAA20968.2"/>
    </source>
</evidence>
<dbReference type="HOGENOM" id="CLU_2051764_0_0_1"/>
<dbReference type="GeneID" id="190850"/>
<dbReference type="Bgee" id="WBGene00013628">
    <property type="expression patterns" value="Expressed in adult organism"/>
</dbReference>
<dbReference type="KEGG" id="cel:CELE_Y102A5C.27"/>
<dbReference type="STRING" id="6239.Y102A5C.27.1"/>
<organism evidence="3 4">
    <name type="scientific">Caenorhabditis elegans</name>
    <dbReference type="NCBI Taxonomy" id="6239"/>
    <lineage>
        <taxon>Eukaryota</taxon>
        <taxon>Metazoa</taxon>
        <taxon>Ecdysozoa</taxon>
        <taxon>Nematoda</taxon>
        <taxon>Chromadorea</taxon>
        <taxon>Rhabditida</taxon>
        <taxon>Rhabditina</taxon>
        <taxon>Rhabditomorpha</taxon>
        <taxon>Rhabditoidea</taxon>
        <taxon>Rhabditidae</taxon>
        <taxon>Peloderinae</taxon>
        <taxon>Caenorhabditis</taxon>
    </lineage>
</organism>
<feature type="region of interest" description="Disordered" evidence="1">
    <location>
        <begin position="30"/>
        <end position="76"/>
    </location>
</feature>
<dbReference type="CTD" id="190850"/>